<dbReference type="Pfam" id="PF10720">
    <property type="entry name" value="DUF2515"/>
    <property type="match status" value="1"/>
</dbReference>
<dbReference type="OrthoDB" id="2690514at2"/>
<evidence type="ECO:0000256" key="1">
    <source>
        <dbReference type="SAM" id="SignalP"/>
    </source>
</evidence>
<reference evidence="2 3" key="1">
    <citation type="submission" date="2019-05" db="EMBL/GenBank/DDBJ databases">
        <authorList>
            <person name="Chen C."/>
        </authorList>
    </citation>
    <scope>NUCLEOTIDE SEQUENCE [LARGE SCALE GENOMIC DNA]</scope>
    <source>
        <strain evidence="2 3">HB172198</strain>
    </source>
</reference>
<evidence type="ECO:0008006" key="4">
    <source>
        <dbReference type="Google" id="ProtNLM"/>
    </source>
</evidence>
<protein>
    <recommendedName>
        <fullName evidence="4">DUF2515 domain-containing protein</fullName>
    </recommendedName>
</protein>
<feature type="signal peptide" evidence="1">
    <location>
        <begin position="1"/>
        <end position="22"/>
    </location>
</feature>
<keyword evidence="1" id="KW-0732">Signal</keyword>
<evidence type="ECO:0000313" key="3">
    <source>
        <dbReference type="Proteomes" id="UP000300879"/>
    </source>
</evidence>
<name>A0A4P8XTV1_9BACL</name>
<proteinExistence type="predicted"/>
<sequence>MPQQRRQRTGSLWSMLSALPHAASEAVSGLAASWHNSGELRRSKLPLDWNEGSVRSILCILDRTAEGCRRERDARHSRFQAGVDAPLPGSKAEDLVTADHLLIQRIQEMTADRNRSNVTRTQAYLEIYLEFPELHWALLAHLVSRNAGWNMTDLKGGLMSDLTDAAFKLNMYRFLERCNALIFQDAYPQLLLYKYSREQKRSCFHLLPWFHVSAFMTPFWERFWIERSSGVLSVALIINEQNYIEGRVVSHPFYREQVLQHPYLKIHEWTRLNQILFPLGDSRCRHELYKESILPLRPLIGLTVQHFADPSSRIKIGKSLYGMLFGYKRVLEGALHFVNCTPHLGSREEYWPALFTYQAEGSMDAPDESQALLQSEWLPDGQRLYSPRLLQVWEDLEYESIPRYDWYQQPDMLRHVSKPSLPYFVDMTHRHRSSLERTSMAHDAGRWLKGPNT</sequence>
<dbReference type="KEGG" id="palo:E6C60_3468"/>
<keyword evidence="3" id="KW-1185">Reference proteome</keyword>
<gene>
    <name evidence="2" type="ORF">E6C60_3468</name>
</gene>
<organism evidence="2 3">
    <name type="scientific">Paenibacillus algicola</name>
    <dbReference type="NCBI Taxonomy" id="2565926"/>
    <lineage>
        <taxon>Bacteria</taxon>
        <taxon>Bacillati</taxon>
        <taxon>Bacillota</taxon>
        <taxon>Bacilli</taxon>
        <taxon>Bacillales</taxon>
        <taxon>Paenibacillaceae</taxon>
        <taxon>Paenibacillus</taxon>
    </lineage>
</organism>
<dbReference type="Proteomes" id="UP000300879">
    <property type="component" value="Chromosome"/>
</dbReference>
<dbReference type="InterPro" id="IPR019658">
    <property type="entry name" value="DUF2515"/>
</dbReference>
<dbReference type="EMBL" id="CP040396">
    <property type="protein sequence ID" value="QCT04179.1"/>
    <property type="molecule type" value="Genomic_DNA"/>
</dbReference>
<accession>A0A4P8XTV1</accession>
<dbReference type="RefSeq" id="WP_138226933.1">
    <property type="nucleotide sequence ID" value="NZ_CP040396.1"/>
</dbReference>
<dbReference type="AlphaFoldDB" id="A0A4P8XTV1"/>
<evidence type="ECO:0000313" key="2">
    <source>
        <dbReference type="EMBL" id="QCT04179.1"/>
    </source>
</evidence>
<feature type="chain" id="PRO_5038686423" description="DUF2515 domain-containing protein" evidence="1">
    <location>
        <begin position="23"/>
        <end position="453"/>
    </location>
</feature>